<accession>B0S4H8</accession>
<dbReference type="GO" id="GO:0006508">
    <property type="term" value="P:proteolysis"/>
    <property type="evidence" value="ECO:0007669"/>
    <property type="project" value="UniProtKB-KW"/>
</dbReference>
<feature type="active site" description="Acyl-thioester intermediate" evidence="4">
    <location>
        <position position="195"/>
    </location>
</feature>
<evidence type="ECO:0000256" key="1">
    <source>
        <dbReference type="ARBA" id="ARBA00022670"/>
    </source>
</evidence>
<geneLocation type="plasmid" evidence="6 7">
    <name>pFMC</name>
</geneLocation>
<dbReference type="EMBL" id="AP008972">
    <property type="protein sequence ID" value="BAG09169.1"/>
    <property type="molecule type" value="Genomic_DNA"/>
</dbReference>
<evidence type="ECO:0000256" key="5">
    <source>
        <dbReference type="SAM" id="Phobius"/>
    </source>
</evidence>
<dbReference type="Gene3D" id="2.40.260.10">
    <property type="entry name" value="Sortase"/>
    <property type="match status" value="1"/>
</dbReference>
<sequence>MEKENLDMKNKLVIMLGIMLILFSAILYFKSDELMEKIILYNTSYKENSEIGLIPDYNEDNVEMLSARTILKYKDEMNLAMPKGKLVIDQIGLNLKIYEGLNNANLMKGACEQLPRNEVRMGEVGNYILAGHCSRYNKKFLFTSLRYLKRGDVIKVSDNDNVYLYKVNFVKRVNKNDTKLINENTNERLITLYTCDDVNHFYPKNRIVVRATLDKVYKRK</sequence>
<gene>
    <name evidence="6" type="ordered locus">FMG_P0120</name>
</gene>
<keyword evidence="5" id="KW-0812">Transmembrane</keyword>
<dbReference type="InterPro" id="IPR023365">
    <property type="entry name" value="Sortase_dom-sf"/>
</dbReference>
<feature type="active site" description="Proton donor/acceptor" evidence="4">
    <location>
        <position position="132"/>
    </location>
</feature>
<keyword evidence="2" id="KW-0378">Hydrolase</keyword>
<keyword evidence="5" id="KW-0472">Membrane</keyword>
<keyword evidence="1" id="KW-0645">Protease</keyword>
<organism evidence="6 7">
    <name type="scientific">Finegoldia magna (strain ATCC 29328 / DSM 20472 / WAL 2508)</name>
    <name type="common">Peptostreptococcus magnus</name>
    <dbReference type="NCBI Taxonomy" id="334413"/>
    <lineage>
        <taxon>Bacteria</taxon>
        <taxon>Bacillati</taxon>
        <taxon>Bacillota</taxon>
        <taxon>Tissierellia</taxon>
        <taxon>Tissierellales</taxon>
        <taxon>Peptoniphilaceae</taxon>
        <taxon>Finegoldia</taxon>
    </lineage>
</organism>
<keyword evidence="6" id="KW-0614">Plasmid</keyword>
<dbReference type="eggNOG" id="COG3764">
    <property type="taxonomic scope" value="Bacteria"/>
</dbReference>
<keyword evidence="5" id="KW-1133">Transmembrane helix</keyword>
<evidence type="ECO:0000313" key="6">
    <source>
        <dbReference type="EMBL" id="BAG09169.1"/>
    </source>
</evidence>
<dbReference type="Pfam" id="PF04203">
    <property type="entry name" value="Sortase"/>
    <property type="match status" value="1"/>
</dbReference>
<dbReference type="HOGENOM" id="CLU_1254393_0_0_9"/>
<keyword evidence="3" id="KW-0788">Thiol protease</keyword>
<evidence type="ECO:0000256" key="4">
    <source>
        <dbReference type="PIRSR" id="PIRSR605754-1"/>
    </source>
</evidence>
<name>B0S4H8_FINM2</name>
<dbReference type="CDD" id="cd06165">
    <property type="entry name" value="Sortase_A"/>
    <property type="match status" value="1"/>
</dbReference>
<evidence type="ECO:0000313" key="7">
    <source>
        <dbReference type="Proteomes" id="UP000001319"/>
    </source>
</evidence>
<dbReference type="KEGG" id="fma:FMG_P0120"/>
<dbReference type="Proteomes" id="UP000001319">
    <property type="component" value="Plasmid pFMC"/>
</dbReference>
<feature type="transmembrane region" description="Helical" evidence="5">
    <location>
        <begin position="12"/>
        <end position="29"/>
    </location>
</feature>
<keyword evidence="7" id="KW-1185">Reference proteome</keyword>
<dbReference type="NCBIfam" id="TIGR01076">
    <property type="entry name" value="sortase_fam"/>
    <property type="match status" value="1"/>
</dbReference>
<dbReference type="AlphaFoldDB" id="B0S4H8"/>
<dbReference type="GO" id="GO:0008234">
    <property type="term" value="F:cysteine-type peptidase activity"/>
    <property type="evidence" value="ECO:0007669"/>
    <property type="project" value="UniProtKB-KW"/>
</dbReference>
<dbReference type="MEROPS" id="C60.006"/>
<dbReference type="InterPro" id="IPR005754">
    <property type="entry name" value="Sortase"/>
</dbReference>
<dbReference type="InterPro" id="IPR042007">
    <property type="entry name" value="Sortase_A"/>
</dbReference>
<evidence type="ECO:0000256" key="3">
    <source>
        <dbReference type="ARBA" id="ARBA00022807"/>
    </source>
</evidence>
<proteinExistence type="predicted"/>
<protein>
    <submittedName>
        <fullName evidence="6">Sortase family protein</fullName>
    </submittedName>
</protein>
<dbReference type="SUPFAM" id="SSF63817">
    <property type="entry name" value="Sortase"/>
    <property type="match status" value="1"/>
</dbReference>
<reference evidence="6 7" key="1">
    <citation type="journal article" date="2008" name="DNA Res.">
        <title>Complete genome sequence of Finegoldia magna, an anaerobic opportunistic pathogen.</title>
        <authorList>
            <person name="Goto T."/>
            <person name="Yamashita A."/>
            <person name="Hirakawa H."/>
            <person name="Matsutani M."/>
            <person name="Todo K."/>
            <person name="Ohshima K."/>
            <person name="Toh H."/>
            <person name="Miyamoto K."/>
            <person name="Kuhara S."/>
            <person name="Hattori M."/>
            <person name="Shimizu T."/>
            <person name="Akimoto S."/>
        </authorList>
    </citation>
    <scope>NUCLEOTIDE SEQUENCE [LARGE SCALE GENOMIC DNA]</scope>
    <source>
        <strain evidence="7">ATCC 29328 / DSM 20472 / WAL 2508</strain>
        <plasmid evidence="6 7">pFMC</plasmid>
    </source>
</reference>
<evidence type="ECO:0000256" key="2">
    <source>
        <dbReference type="ARBA" id="ARBA00022801"/>
    </source>
</evidence>